<evidence type="ECO:0000256" key="1">
    <source>
        <dbReference type="ARBA" id="ARBA00023098"/>
    </source>
</evidence>
<comment type="caution">
    <text evidence="2">Lacks conserved residue(s) required for the propagation of feature annotation.</text>
</comment>
<name>A0A481Z4H7_9VIRU</name>
<feature type="short sequence motif" description="DGA/G" evidence="2">
    <location>
        <begin position="253"/>
        <end position="255"/>
    </location>
</feature>
<dbReference type="GO" id="GO:0016787">
    <property type="term" value="F:hydrolase activity"/>
    <property type="evidence" value="ECO:0007669"/>
    <property type="project" value="UniProtKB-UniRule"/>
</dbReference>
<gene>
    <name evidence="5" type="ORF">LCPAC201_01040</name>
</gene>
<feature type="active site" description="Proton acceptor" evidence="2">
    <location>
        <position position="253"/>
    </location>
</feature>
<evidence type="ECO:0000313" key="5">
    <source>
        <dbReference type="EMBL" id="QBK90803.1"/>
    </source>
</evidence>
<dbReference type="PANTHER" id="PTHR46394:SF1">
    <property type="entry name" value="PNPLA DOMAIN-CONTAINING PROTEIN"/>
    <property type="match status" value="1"/>
</dbReference>
<dbReference type="EMBL" id="MK500498">
    <property type="protein sequence ID" value="QBK90803.1"/>
    <property type="molecule type" value="Genomic_DNA"/>
</dbReference>
<dbReference type="InterPro" id="IPR002641">
    <property type="entry name" value="PNPLA_dom"/>
</dbReference>
<feature type="short sequence motif" description="GXSXG" evidence="2">
    <location>
        <begin position="120"/>
        <end position="124"/>
    </location>
</feature>
<evidence type="ECO:0000259" key="4">
    <source>
        <dbReference type="PROSITE" id="PS51635"/>
    </source>
</evidence>
<dbReference type="PROSITE" id="PS51635">
    <property type="entry name" value="PNPLA"/>
    <property type="match status" value="1"/>
</dbReference>
<evidence type="ECO:0000256" key="3">
    <source>
        <dbReference type="SAM" id="MobiDB-lite"/>
    </source>
</evidence>
<dbReference type="PANTHER" id="PTHR46394">
    <property type="entry name" value="ANNEXIN"/>
    <property type="match status" value="1"/>
</dbReference>
<dbReference type="Pfam" id="PF01734">
    <property type="entry name" value="Patatin"/>
    <property type="match status" value="1"/>
</dbReference>
<dbReference type="SUPFAM" id="SSF52151">
    <property type="entry name" value="FabD/lysophospholipase-like"/>
    <property type="match status" value="1"/>
</dbReference>
<dbReference type="InterPro" id="IPR052580">
    <property type="entry name" value="Lipid_Hydrolase"/>
</dbReference>
<keyword evidence="2" id="KW-0442">Lipid degradation</keyword>
<keyword evidence="1 2" id="KW-0443">Lipid metabolism</keyword>
<feature type="region of interest" description="Disordered" evidence="3">
    <location>
        <begin position="582"/>
        <end position="605"/>
    </location>
</feature>
<dbReference type="InterPro" id="IPR016035">
    <property type="entry name" value="Acyl_Trfase/lysoPLipase"/>
</dbReference>
<dbReference type="Gene3D" id="3.40.1090.10">
    <property type="entry name" value="Cytosolic phospholipase A2 catalytic domain"/>
    <property type="match status" value="2"/>
</dbReference>
<evidence type="ECO:0000256" key="2">
    <source>
        <dbReference type="PROSITE-ProRule" id="PRU01161"/>
    </source>
</evidence>
<keyword evidence="2" id="KW-0378">Hydrolase</keyword>
<feature type="active site" description="Nucleophile" evidence="2">
    <location>
        <position position="122"/>
    </location>
</feature>
<accession>A0A481Z4H7</accession>
<proteinExistence type="predicted"/>
<protein>
    <submittedName>
        <fullName evidence="5">Patatin-like phospholipase</fullName>
    </submittedName>
</protein>
<organism evidence="5">
    <name type="scientific">Pithovirus LCPAC201</name>
    <dbReference type="NCBI Taxonomy" id="2506591"/>
    <lineage>
        <taxon>Viruses</taxon>
        <taxon>Pithoviruses</taxon>
    </lineage>
</organism>
<reference evidence="5" key="1">
    <citation type="journal article" date="2019" name="MBio">
        <title>Virus Genomes from Deep Sea Sediments Expand the Ocean Megavirome and Support Independent Origins of Viral Gigantism.</title>
        <authorList>
            <person name="Backstrom D."/>
            <person name="Yutin N."/>
            <person name="Jorgensen S.L."/>
            <person name="Dharamshi J."/>
            <person name="Homa F."/>
            <person name="Zaremba-Niedwiedzka K."/>
            <person name="Spang A."/>
            <person name="Wolf Y.I."/>
            <person name="Koonin E.V."/>
            <person name="Ettema T.J."/>
        </authorList>
    </citation>
    <scope>NUCLEOTIDE SEQUENCE</scope>
</reference>
<feature type="domain" description="PNPLA" evidence="4">
    <location>
        <begin position="87"/>
        <end position="266"/>
    </location>
</feature>
<dbReference type="GO" id="GO:0016042">
    <property type="term" value="P:lipid catabolic process"/>
    <property type="evidence" value="ECO:0007669"/>
    <property type="project" value="UniProtKB-UniRule"/>
</dbReference>
<sequence>MDDPSNNYKLPPIIIGSPRSSGTVSFDQNTKEKTNQAGQIPINLHRGNSKYKRNGKDSVDFPGVIDKEGSIYLTPLENDKNWSPTVLVLGPGGMKGFLELGALAKLEEQHVLDNVGIYFGVSVGSVICLLRTINYTYREIAELGSGLNLFSGWDDINFAKILQQNGVVPHDKLREFLSEIVRTKLGIIPTFQQLYTMTGYVLRVVSYNITTKTTYYFDYRTHPDASVIEVVLASSTIPLLFYKFKYRGDYYCDGAIGNPYPIDKVDDGATDILGIYISSIPDENNQNGLRWYLDRIIQATMTEYRKHIIKNSSARCKHLVLYSDIKDVTGMTVNNEMRISMFKSGYIAASNFLNLVDDTIIIESRANKPIPYVPSSINGYSENLNTIPNHIDGKSFSQVRGLSSVPDLLGNSFKAKSRNSSQLGIWNLYAPNAEINQPRVIPNLSTNSQYYPNQNPSAASDNLNMINRVISKFFGKNLSEIQRASIRPPKSTNKTSQISSKVPISNSELFFNSNIRTNGYRADNSKIAPDRFPRTDGEASVRGRSISVDFQSNIIREIENRMIRKLVPLIVSEVVKHPLHQNTNNRRSRIKELSESPILESPDQLTESPKEISKLAYLISSVNIIPPTGIN</sequence>